<name>A0A7U7J418_9GAMM</name>
<dbReference type="Proteomes" id="UP000019184">
    <property type="component" value="Unassembled WGS sequence"/>
</dbReference>
<dbReference type="PANTHER" id="PTHR39650">
    <property type="entry name" value="CDP-ARCHAEOL SYNTHASE"/>
    <property type="match status" value="1"/>
</dbReference>
<feature type="transmembrane region" description="Helical" evidence="1">
    <location>
        <begin position="6"/>
        <end position="30"/>
    </location>
</feature>
<dbReference type="EMBL" id="CBTK010000212">
    <property type="protein sequence ID" value="CDH45768.1"/>
    <property type="molecule type" value="Genomic_DNA"/>
</dbReference>
<dbReference type="PANTHER" id="PTHR39650:SF1">
    <property type="entry name" value="CDP-ARCHAEOL SYNTHASE"/>
    <property type="match status" value="1"/>
</dbReference>
<proteinExistence type="predicted"/>
<evidence type="ECO:0000256" key="1">
    <source>
        <dbReference type="SAM" id="Phobius"/>
    </source>
</evidence>
<accession>A0A7U7J418</accession>
<sequence>MLPIEIKLLLLIVIANGAPVLAAAVCGTWAKQPIDGGRVLADGRRWLGDSKTWRGVITAALAAGVGAVLLEVPAWIGGIIGIAAMIGDLLSSFIKRRLGIPTSGMALGLDQIPEALLPLLAIAGEFALNWPVIGGTVVGFIALELALSPIFYWIGIRNRPY</sequence>
<feature type="transmembrane region" description="Helical" evidence="1">
    <location>
        <begin position="138"/>
        <end position="156"/>
    </location>
</feature>
<keyword evidence="1" id="KW-0472">Membrane</keyword>
<organism evidence="2 3">
    <name type="scientific">Candidatus Contendobacter odensis Run_B_J11</name>
    <dbReference type="NCBI Taxonomy" id="1400861"/>
    <lineage>
        <taxon>Bacteria</taxon>
        <taxon>Pseudomonadati</taxon>
        <taxon>Pseudomonadota</taxon>
        <taxon>Gammaproteobacteria</taxon>
        <taxon>Candidatus Competibacteraceae</taxon>
        <taxon>Candidatus Contendibacter</taxon>
    </lineage>
</organism>
<keyword evidence="3" id="KW-1185">Reference proteome</keyword>
<dbReference type="Pfam" id="PF01864">
    <property type="entry name" value="CarS-like"/>
    <property type="match status" value="2"/>
</dbReference>
<reference evidence="2 3" key="1">
    <citation type="journal article" date="2014" name="ISME J.">
        <title>Candidatus Competibacter-lineage genomes retrieved from metagenomes reveal functional metabolic diversity.</title>
        <authorList>
            <person name="McIlroy S.J."/>
            <person name="Albertsen M."/>
            <person name="Andresen E.K."/>
            <person name="Saunders A.M."/>
            <person name="Kristiansen R."/>
            <person name="Stokholm-Bjerregaard M."/>
            <person name="Nielsen K.L."/>
            <person name="Nielsen P.H."/>
        </authorList>
    </citation>
    <scope>NUCLEOTIDE SEQUENCE [LARGE SCALE GENOMIC DNA]</scope>
    <source>
        <strain evidence="2 3">Run_B_J11</strain>
    </source>
</reference>
<evidence type="ECO:0000313" key="2">
    <source>
        <dbReference type="EMBL" id="CDH45768.1"/>
    </source>
</evidence>
<evidence type="ECO:0008006" key="4">
    <source>
        <dbReference type="Google" id="ProtNLM"/>
    </source>
</evidence>
<comment type="caution">
    <text evidence="2">The sequence shown here is derived from an EMBL/GenBank/DDBJ whole genome shotgun (WGS) entry which is preliminary data.</text>
</comment>
<dbReference type="InterPro" id="IPR032690">
    <property type="entry name" value="CarS"/>
</dbReference>
<keyword evidence="1" id="KW-0812">Transmembrane</keyword>
<gene>
    <name evidence="2" type="ORF">BN874_290009</name>
</gene>
<dbReference type="OrthoDB" id="8850121at2"/>
<keyword evidence="1" id="KW-1133">Transmembrane helix</keyword>
<evidence type="ECO:0000313" key="3">
    <source>
        <dbReference type="Proteomes" id="UP000019184"/>
    </source>
</evidence>
<protein>
    <recommendedName>
        <fullName evidence="4">CDP-archaeol synthase</fullName>
    </recommendedName>
</protein>
<dbReference type="AlphaFoldDB" id="A0A7U7J418"/>
<dbReference type="RefSeq" id="WP_034433822.1">
    <property type="nucleotide sequence ID" value="NZ_CBTK010000212.1"/>
</dbReference>